<dbReference type="SUPFAM" id="SSF81593">
    <property type="entry name" value="Nucleotidyltransferase substrate binding subunit/domain"/>
    <property type="match status" value="1"/>
</dbReference>
<evidence type="ECO:0000313" key="2">
    <source>
        <dbReference type="Proteomes" id="UP000317763"/>
    </source>
</evidence>
<name>A0A554WX78_9BURK</name>
<evidence type="ECO:0008006" key="3">
    <source>
        <dbReference type="Google" id="ProtNLM"/>
    </source>
</evidence>
<proteinExistence type="predicted"/>
<comment type="caution">
    <text evidence="1">The sequence shown here is derived from an EMBL/GenBank/DDBJ whole genome shotgun (WGS) entry which is preliminary data.</text>
</comment>
<dbReference type="EMBL" id="VJOM01000069">
    <property type="protein sequence ID" value="TSE28168.1"/>
    <property type="molecule type" value="Genomic_DNA"/>
</dbReference>
<accession>A0A554WX78</accession>
<dbReference type="AlphaFoldDB" id="A0A554WX78"/>
<protein>
    <recommendedName>
        <fullName evidence="3">Nucleotidyltransferase substrate binding protein</fullName>
    </recommendedName>
</protein>
<keyword evidence="2" id="KW-1185">Reference proteome</keyword>
<dbReference type="Proteomes" id="UP000317763">
    <property type="component" value="Unassembled WGS sequence"/>
</dbReference>
<dbReference type="RefSeq" id="WP_052231344.1">
    <property type="nucleotide sequence ID" value="NZ_CP083911.1"/>
</dbReference>
<dbReference type="STRING" id="307486.GCA_000807215_00190"/>
<gene>
    <name evidence="1" type="ORF">Ttaiw_02669</name>
</gene>
<organism evidence="1 2">
    <name type="scientific">Tepidimonas taiwanensis</name>
    <dbReference type="NCBI Taxonomy" id="307486"/>
    <lineage>
        <taxon>Bacteria</taxon>
        <taxon>Pseudomonadati</taxon>
        <taxon>Pseudomonadota</taxon>
        <taxon>Betaproteobacteria</taxon>
        <taxon>Burkholderiales</taxon>
        <taxon>Tepidimonas</taxon>
    </lineage>
</organism>
<sequence length="158" mass="18288">MREALIAHLAAIRQMMRAADQDYAALLAQPIDTAWLQSYDHQRIVNSFLFNYLKIQDKMGAELFRALLREWRELDDDAMPMIDVLNRLEKLGIIDSVQTWDELREVRNAITHEYPDDEALRLANIQMALDGYRHMQAILHRIEERLSGNATTLPGTAP</sequence>
<evidence type="ECO:0000313" key="1">
    <source>
        <dbReference type="EMBL" id="TSE28168.1"/>
    </source>
</evidence>
<reference evidence="1 2" key="1">
    <citation type="submission" date="2019-07" db="EMBL/GenBank/DDBJ databases">
        <title>Tepidimonas taiwanensis I1-1 draft genome.</title>
        <authorList>
            <person name="Da Costa M.S."/>
            <person name="Froufe H.J.C."/>
            <person name="Egas C."/>
            <person name="Albuquerque L."/>
        </authorList>
    </citation>
    <scope>NUCLEOTIDE SEQUENCE [LARGE SCALE GENOMIC DNA]</scope>
    <source>
        <strain evidence="1 2">I1-1</strain>
    </source>
</reference>
<dbReference type="Gene3D" id="1.20.120.330">
    <property type="entry name" value="Nucleotidyltransferases domain 2"/>
    <property type="match status" value="1"/>
</dbReference>